<feature type="region of interest" description="Disordered" evidence="1">
    <location>
        <begin position="1"/>
        <end position="32"/>
    </location>
</feature>
<sequence length="32" mass="3751">MQTRPDHRPSGFFIPNDLTTQVIRCPPQSRVR</sequence>
<feature type="non-terminal residue" evidence="2">
    <location>
        <position position="32"/>
    </location>
</feature>
<evidence type="ECO:0000313" key="2">
    <source>
        <dbReference type="EMBL" id="SVC84228.1"/>
    </source>
</evidence>
<dbReference type="EMBL" id="UINC01114131">
    <property type="protein sequence ID" value="SVC84228.1"/>
    <property type="molecule type" value="Genomic_DNA"/>
</dbReference>
<reference evidence="2" key="1">
    <citation type="submission" date="2018-05" db="EMBL/GenBank/DDBJ databases">
        <authorList>
            <person name="Lanie J.A."/>
            <person name="Ng W.-L."/>
            <person name="Kazmierczak K.M."/>
            <person name="Andrzejewski T.M."/>
            <person name="Davidsen T.M."/>
            <person name="Wayne K.J."/>
            <person name="Tettelin H."/>
            <person name="Glass J.I."/>
            <person name="Rusch D."/>
            <person name="Podicherti R."/>
            <person name="Tsui H.-C.T."/>
            <person name="Winkler M.E."/>
        </authorList>
    </citation>
    <scope>NUCLEOTIDE SEQUENCE</scope>
</reference>
<organism evidence="2">
    <name type="scientific">marine metagenome</name>
    <dbReference type="NCBI Taxonomy" id="408172"/>
    <lineage>
        <taxon>unclassified sequences</taxon>
        <taxon>metagenomes</taxon>
        <taxon>ecological metagenomes</taxon>
    </lineage>
</organism>
<proteinExistence type="predicted"/>
<accession>A0A382QGZ2</accession>
<protein>
    <submittedName>
        <fullName evidence="2">Uncharacterized protein</fullName>
    </submittedName>
</protein>
<evidence type="ECO:0000256" key="1">
    <source>
        <dbReference type="SAM" id="MobiDB-lite"/>
    </source>
</evidence>
<dbReference type="AlphaFoldDB" id="A0A382QGZ2"/>
<gene>
    <name evidence="2" type="ORF">METZ01_LOCUS337082</name>
</gene>
<name>A0A382QGZ2_9ZZZZ</name>